<comment type="caution">
    <text evidence="2">The sequence shown here is derived from an EMBL/GenBank/DDBJ whole genome shotgun (WGS) entry which is preliminary data.</text>
</comment>
<organism evidence="2 4">
    <name type="scientific">Frankliniella fusca</name>
    <dbReference type="NCBI Taxonomy" id="407009"/>
    <lineage>
        <taxon>Eukaryota</taxon>
        <taxon>Metazoa</taxon>
        <taxon>Ecdysozoa</taxon>
        <taxon>Arthropoda</taxon>
        <taxon>Hexapoda</taxon>
        <taxon>Insecta</taxon>
        <taxon>Pterygota</taxon>
        <taxon>Neoptera</taxon>
        <taxon>Paraneoptera</taxon>
        <taxon>Thysanoptera</taxon>
        <taxon>Terebrantia</taxon>
        <taxon>Thripoidea</taxon>
        <taxon>Thripidae</taxon>
        <taxon>Frankliniella</taxon>
    </lineage>
</organism>
<evidence type="ECO:0000313" key="2">
    <source>
        <dbReference type="EMBL" id="KAK3916466.1"/>
    </source>
</evidence>
<feature type="chain" id="PRO_5042442852" evidence="1">
    <location>
        <begin position="18"/>
        <end position="84"/>
    </location>
</feature>
<evidence type="ECO:0000256" key="1">
    <source>
        <dbReference type="SAM" id="SignalP"/>
    </source>
</evidence>
<gene>
    <name evidence="2" type="ORF">KUF71_006240</name>
    <name evidence="3" type="ORF">KUF71_008394</name>
</gene>
<dbReference type="Proteomes" id="UP001219518">
    <property type="component" value="Unassembled WGS sequence"/>
</dbReference>
<reference evidence="2" key="2">
    <citation type="journal article" date="2023" name="BMC Genomics">
        <title>Pest status, molecular evolution, and epigenetic factors derived from the genome assembly of Frankliniella fusca, a thysanopteran phytovirus vector.</title>
        <authorList>
            <person name="Catto M.A."/>
            <person name="Labadie P.E."/>
            <person name="Jacobson A.L."/>
            <person name="Kennedy G.G."/>
            <person name="Srinivasan R."/>
            <person name="Hunt B.G."/>
        </authorList>
    </citation>
    <scope>NUCLEOTIDE SEQUENCE</scope>
    <source>
        <strain evidence="2">PL_HMW_Pooled</strain>
    </source>
</reference>
<dbReference type="EMBL" id="JAHWGI010000532">
    <property type="protein sequence ID" value="KAK3916466.1"/>
    <property type="molecule type" value="Genomic_DNA"/>
</dbReference>
<evidence type="ECO:0000313" key="3">
    <source>
        <dbReference type="EMBL" id="KAK3919245.1"/>
    </source>
</evidence>
<reference evidence="2" key="1">
    <citation type="submission" date="2021-07" db="EMBL/GenBank/DDBJ databases">
        <authorList>
            <person name="Catto M.A."/>
            <person name="Jacobson A."/>
            <person name="Kennedy G."/>
            <person name="Labadie P."/>
            <person name="Hunt B.G."/>
            <person name="Srinivasan R."/>
        </authorList>
    </citation>
    <scope>NUCLEOTIDE SEQUENCE</scope>
    <source>
        <strain evidence="2">PL_HMW_Pooled</strain>
        <tissue evidence="2">Head</tissue>
    </source>
</reference>
<evidence type="ECO:0000313" key="4">
    <source>
        <dbReference type="Proteomes" id="UP001219518"/>
    </source>
</evidence>
<accession>A0AAE1H826</accession>
<name>A0AAE1H826_9NEOP</name>
<dbReference type="AlphaFoldDB" id="A0AAE1H826"/>
<sequence length="84" mass="9437">MCGYSFLTVVIIHSATAKNSVLVMTTSYCVGTINCKIQDSAQLNPYGCEEMLRRRLLDFMPVTYEDSLGFLSSQPSFQFLRGLQ</sequence>
<feature type="signal peptide" evidence="1">
    <location>
        <begin position="1"/>
        <end position="17"/>
    </location>
</feature>
<dbReference type="EMBL" id="JAHWGI010000973">
    <property type="protein sequence ID" value="KAK3919245.1"/>
    <property type="molecule type" value="Genomic_DNA"/>
</dbReference>
<keyword evidence="4" id="KW-1185">Reference proteome</keyword>
<keyword evidence="1" id="KW-0732">Signal</keyword>
<proteinExistence type="predicted"/>
<protein>
    <submittedName>
        <fullName evidence="2">GDP-Man:Man(3)GlcNAc(2)-PP-Dol alpha-1,2-mannosyltransferase</fullName>
    </submittedName>
</protein>